<comment type="subcellular location">
    <subcellularLocation>
        <location evidence="1">Mitochondrion inner membrane</location>
    </subcellularLocation>
</comment>
<protein>
    <recommendedName>
        <fullName evidence="1">MICOS complex subunit</fullName>
    </recommendedName>
</protein>
<comment type="function">
    <text evidence="1">Component of the MICOS complex, a large protein complex of the mitochondrial inner membrane that plays crucial roles in the maintenance of crista junctions, inner membrane architecture, and formation of contact sites to the outer membrane.</text>
</comment>
<evidence type="ECO:0000313" key="4">
    <source>
        <dbReference type="Proteomes" id="UP001222932"/>
    </source>
</evidence>
<dbReference type="EMBL" id="BTCM01000002">
    <property type="protein sequence ID" value="GMK55260.1"/>
    <property type="molecule type" value="Genomic_DNA"/>
</dbReference>
<dbReference type="Pfam" id="PF09769">
    <property type="entry name" value="ApoO"/>
    <property type="match status" value="1"/>
</dbReference>
<dbReference type="InterPro" id="IPR019166">
    <property type="entry name" value="MIC26/MIC27"/>
</dbReference>
<evidence type="ECO:0000313" key="3">
    <source>
        <dbReference type="EMBL" id="GMK55260.1"/>
    </source>
</evidence>
<dbReference type="Proteomes" id="UP001222932">
    <property type="component" value="Unassembled WGS sequence"/>
</dbReference>
<evidence type="ECO:0000256" key="2">
    <source>
        <dbReference type="SAM" id="MobiDB-lite"/>
    </source>
</evidence>
<dbReference type="GO" id="GO:0044284">
    <property type="term" value="C:mitochondrial crista junction"/>
    <property type="evidence" value="ECO:0007669"/>
    <property type="project" value="TreeGrafter"/>
</dbReference>
<dbReference type="InterPro" id="IPR033181">
    <property type="entry name" value="Mic26_fungi"/>
</dbReference>
<dbReference type="GO" id="GO:0042407">
    <property type="term" value="P:cristae formation"/>
    <property type="evidence" value="ECO:0007669"/>
    <property type="project" value="InterPro"/>
</dbReference>
<keyword evidence="1" id="KW-0999">Mitochondrion inner membrane</keyword>
<proteinExistence type="predicted"/>
<comment type="caution">
    <text evidence="3">The sequence shown here is derived from an EMBL/GenBank/DDBJ whole genome shotgun (WGS) entry which is preliminary data.</text>
</comment>
<evidence type="ECO:0000256" key="1">
    <source>
        <dbReference type="RuleBase" id="RU363021"/>
    </source>
</evidence>
<reference evidence="3" key="2">
    <citation type="submission" date="2023-06" db="EMBL/GenBank/DDBJ databases">
        <authorList>
            <person name="Kobayashi Y."/>
            <person name="Kayamori A."/>
            <person name="Aoki K."/>
            <person name="Shiwa Y."/>
            <person name="Fujita N."/>
            <person name="Sugita T."/>
            <person name="Iwasaki W."/>
            <person name="Tanaka N."/>
            <person name="Takashima M."/>
        </authorList>
    </citation>
    <scope>NUCLEOTIDE SEQUENCE</scope>
    <source>
        <strain evidence="3">HIS016</strain>
    </source>
</reference>
<keyword evidence="1" id="KW-0496">Mitochondrion</keyword>
<dbReference type="PANTHER" id="PTHR28268:SF1">
    <property type="entry name" value="MICOS SUBUNIT MIC26"/>
    <property type="match status" value="1"/>
</dbReference>
<dbReference type="PANTHER" id="PTHR28268">
    <property type="entry name" value="MICOS SUBUNIT MIC26"/>
    <property type="match status" value="1"/>
</dbReference>
<dbReference type="GO" id="GO:0061617">
    <property type="term" value="C:MICOS complex"/>
    <property type="evidence" value="ECO:0007669"/>
    <property type="project" value="UniProtKB-UniRule"/>
</dbReference>
<keyword evidence="4" id="KW-1185">Reference proteome</keyword>
<name>A0AAD3TR26_9TREE</name>
<feature type="region of interest" description="Disordered" evidence="2">
    <location>
        <begin position="322"/>
        <end position="358"/>
    </location>
</feature>
<comment type="subunit">
    <text evidence="1">Component of the mitochondrial contact site and cristae organizing system (MICOS) complex.</text>
</comment>
<gene>
    <name evidence="3" type="ORF">CspeluHIS016_0203160</name>
</gene>
<accession>A0AAD3TR26</accession>
<organism evidence="3 4">
    <name type="scientific">Cutaneotrichosporon spelunceum</name>
    <dbReference type="NCBI Taxonomy" id="1672016"/>
    <lineage>
        <taxon>Eukaryota</taxon>
        <taxon>Fungi</taxon>
        <taxon>Dikarya</taxon>
        <taxon>Basidiomycota</taxon>
        <taxon>Agaricomycotina</taxon>
        <taxon>Tremellomycetes</taxon>
        <taxon>Trichosporonales</taxon>
        <taxon>Trichosporonaceae</taxon>
        <taxon>Cutaneotrichosporon</taxon>
    </lineage>
</organism>
<dbReference type="AlphaFoldDB" id="A0AAD3TR26"/>
<keyword evidence="1" id="KW-0472">Membrane</keyword>
<reference evidence="3" key="1">
    <citation type="journal article" date="2023" name="BMC Genomics">
        <title>Chromosome-level genome assemblies of Cutaneotrichosporon spp. (Trichosporonales, Basidiomycota) reveal imbalanced evolution between nucleotide sequences and chromosome synteny.</title>
        <authorList>
            <person name="Kobayashi Y."/>
            <person name="Kayamori A."/>
            <person name="Aoki K."/>
            <person name="Shiwa Y."/>
            <person name="Matsutani M."/>
            <person name="Fujita N."/>
            <person name="Sugita T."/>
            <person name="Iwasaki W."/>
            <person name="Tanaka N."/>
            <person name="Takashima M."/>
        </authorList>
    </citation>
    <scope>NUCLEOTIDE SEQUENCE</scope>
    <source>
        <strain evidence="3">HIS016</strain>
    </source>
</reference>
<sequence>MTAFQRVFRGSIGAATAVGGVVLASAATVAYADDGVTSVHPGRAPNGNKLPIYENPNDDGTVTLVVQQNPLSAHIATAREATADAVGSVRSVLQKGVSSWIDVERKVEREVKSILPKDEKLTPGIIYVLVAGLTGSVLTRTRSFPVRFLAPPALALAALPYFLPKTAHNLRAYLSGLEDKHAPEFAAKHDALNHNLEAHWELAIDRIRGVSHDAAQWSSKAAEGVENATGLRVGDALRRGQAAASAKLGETRSVIADEVAALREEVSKHTSTEPVKHVTLEKVATVVEQKPIAVVVVAAPVDEPAAETEAPTPVVVEVKAVEVKPVEPKPAETKPAETKPAETKPAETKPADSGKRLV</sequence>